<reference evidence="1" key="1">
    <citation type="submission" date="2022-02" db="EMBL/GenBank/DDBJ databases">
        <title>Plant Genome Project.</title>
        <authorList>
            <person name="Zhang R.-G."/>
        </authorList>
    </citation>
    <scope>NUCLEOTIDE SEQUENCE</scope>
    <source>
        <strain evidence="1">AT1</strain>
    </source>
</reference>
<dbReference type="Proteomes" id="UP001062846">
    <property type="component" value="Chromosome 7"/>
</dbReference>
<organism evidence="1 2">
    <name type="scientific">Rhododendron molle</name>
    <name type="common">Chinese azalea</name>
    <name type="synonym">Azalea mollis</name>
    <dbReference type="NCBI Taxonomy" id="49168"/>
    <lineage>
        <taxon>Eukaryota</taxon>
        <taxon>Viridiplantae</taxon>
        <taxon>Streptophyta</taxon>
        <taxon>Embryophyta</taxon>
        <taxon>Tracheophyta</taxon>
        <taxon>Spermatophyta</taxon>
        <taxon>Magnoliopsida</taxon>
        <taxon>eudicotyledons</taxon>
        <taxon>Gunneridae</taxon>
        <taxon>Pentapetalae</taxon>
        <taxon>asterids</taxon>
        <taxon>Ericales</taxon>
        <taxon>Ericaceae</taxon>
        <taxon>Ericoideae</taxon>
        <taxon>Rhodoreae</taxon>
        <taxon>Rhododendron</taxon>
    </lineage>
</organism>
<name>A0ACC0N3I8_RHOML</name>
<proteinExistence type="predicted"/>
<sequence length="118" mass="13077">MSLQPSRLSSSPVKTPSPQRSQSLPRTSRSFSQQIQLSTRSQASPSNPPTSIPRMADDDTTIAELRAQIAYLLAEKTGRDTEDKKDEEEARNPHEVVVAKNPELAKQVKEIKHALARS</sequence>
<gene>
    <name evidence="1" type="ORF">RHMOL_Rhmol07G0196100</name>
</gene>
<evidence type="ECO:0000313" key="2">
    <source>
        <dbReference type="Proteomes" id="UP001062846"/>
    </source>
</evidence>
<protein>
    <submittedName>
        <fullName evidence="1">Uncharacterized protein</fullName>
    </submittedName>
</protein>
<evidence type="ECO:0000313" key="1">
    <source>
        <dbReference type="EMBL" id="KAI8547444.1"/>
    </source>
</evidence>
<dbReference type="EMBL" id="CM046394">
    <property type="protein sequence ID" value="KAI8547444.1"/>
    <property type="molecule type" value="Genomic_DNA"/>
</dbReference>
<keyword evidence="2" id="KW-1185">Reference proteome</keyword>
<comment type="caution">
    <text evidence="1">The sequence shown here is derived from an EMBL/GenBank/DDBJ whole genome shotgun (WGS) entry which is preliminary data.</text>
</comment>
<accession>A0ACC0N3I8</accession>